<evidence type="ECO:0000313" key="6">
    <source>
        <dbReference type="Proteomes" id="UP000031572"/>
    </source>
</evidence>
<organism evidence="5 6">
    <name type="scientific">Noviherbaspirillum autotrophicum</name>
    <dbReference type="NCBI Taxonomy" id="709839"/>
    <lineage>
        <taxon>Bacteria</taxon>
        <taxon>Pseudomonadati</taxon>
        <taxon>Pseudomonadota</taxon>
        <taxon>Betaproteobacteria</taxon>
        <taxon>Burkholderiales</taxon>
        <taxon>Oxalobacteraceae</taxon>
        <taxon>Noviherbaspirillum</taxon>
    </lineage>
</organism>
<comment type="caution">
    <text evidence="5">The sequence shown here is derived from an EMBL/GenBank/DDBJ whole genome shotgun (WGS) entry which is preliminary data.</text>
</comment>
<dbReference type="GO" id="GO:0006535">
    <property type="term" value="P:cysteine biosynthetic process from serine"/>
    <property type="evidence" value="ECO:0007669"/>
    <property type="project" value="InterPro"/>
</dbReference>
<keyword evidence="2 5" id="KW-0808">Transferase</keyword>
<dbReference type="CDD" id="cd03354">
    <property type="entry name" value="LbH_SAT"/>
    <property type="match status" value="1"/>
</dbReference>
<sequence length="153" mass="15993">MNAIHLYRIANWFYHKRIPVIPAAMKNIMFLLFNSYIPPSATIGKGTVFAYGAIGVVLHADSKLGSGCVIGQGVTIGASEAFFSGEPNKCPIIGNNVYIGAGARILGNITIGDGCQIGAGAVVIRDVPPHSIVVGVPGRVVGKTPTDYLAIRS</sequence>
<evidence type="ECO:0000256" key="2">
    <source>
        <dbReference type="ARBA" id="ARBA00022679"/>
    </source>
</evidence>
<gene>
    <name evidence="5" type="ORF">TSA66_00045</name>
    <name evidence="4" type="ORF">TSA66_20775</name>
</gene>
<dbReference type="InterPro" id="IPR001451">
    <property type="entry name" value="Hexapep"/>
</dbReference>
<proteinExistence type="inferred from homology"/>
<dbReference type="GO" id="GO:0005737">
    <property type="term" value="C:cytoplasm"/>
    <property type="evidence" value="ECO:0007669"/>
    <property type="project" value="InterPro"/>
</dbReference>
<dbReference type="Proteomes" id="UP000031572">
    <property type="component" value="Unassembled WGS sequence"/>
</dbReference>
<dbReference type="InterPro" id="IPR011004">
    <property type="entry name" value="Trimer_LpxA-like_sf"/>
</dbReference>
<reference evidence="5 6" key="1">
    <citation type="submission" date="2014-12" db="EMBL/GenBank/DDBJ databases">
        <title>Denitrispirillum autotrophicum gen. nov., sp. nov., Denitrifying, Facultatively Autotrophic Bacteria Isolated from Rice Paddy Soil.</title>
        <authorList>
            <person name="Ishii S."/>
            <person name="Ashida N."/>
            <person name="Ohno H."/>
            <person name="Otsuka S."/>
            <person name="Yokota A."/>
            <person name="Senoo K."/>
        </authorList>
    </citation>
    <scope>NUCLEOTIDE SEQUENCE [LARGE SCALE GENOMIC DNA]</scope>
    <source>
        <strain evidence="5 6">TSA66</strain>
    </source>
</reference>
<dbReference type="GO" id="GO:0009001">
    <property type="term" value="F:serine O-acetyltransferase activity"/>
    <property type="evidence" value="ECO:0007669"/>
    <property type="project" value="InterPro"/>
</dbReference>
<dbReference type="OrthoDB" id="8612290at2"/>
<evidence type="ECO:0000256" key="3">
    <source>
        <dbReference type="ARBA" id="ARBA00023315"/>
    </source>
</evidence>
<dbReference type="PIRSF" id="PIRSF000441">
    <property type="entry name" value="CysE"/>
    <property type="match status" value="1"/>
</dbReference>
<accession>A0A0C2BSE4</accession>
<dbReference type="InterPro" id="IPR045304">
    <property type="entry name" value="LbH_SAT"/>
</dbReference>
<evidence type="ECO:0000256" key="1">
    <source>
        <dbReference type="ARBA" id="ARBA00007274"/>
    </source>
</evidence>
<dbReference type="STRING" id="709839.TSA66_00045"/>
<keyword evidence="3" id="KW-0012">Acyltransferase</keyword>
<dbReference type="PANTHER" id="PTHR42811">
    <property type="entry name" value="SERINE ACETYLTRANSFERASE"/>
    <property type="match status" value="1"/>
</dbReference>
<dbReference type="EMBL" id="JWJG01000002">
    <property type="protein sequence ID" value="KIF84160.1"/>
    <property type="molecule type" value="Genomic_DNA"/>
</dbReference>
<dbReference type="EMBL" id="JWJG01000028">
    <property type="protein sequence ID" value="KIF82710.1"/>
    <property type="molecule type" value="Genomic_DNA"/>
</dbReference>
<evidence type="ECO:0000313" key="4">
    <source>
        <dbReference type="EMBL" id="KIF82710.1"/>
    </source>
</evidence>
<comment type="similarity">
    <text evidence="1">Belongs to the transferase hexapeptide repeat family.</text>
</comment>
<dbReference type="InterPro" id="IPR005881">
    <property type="entry name" value="Ser_O-AcTrfase"/>
</dbReference>
<dbReference type="AlphaFoldDB" id="A0A0C2BSE4"/>
<evidence type="ECO:0000313" key="5">
    <source>
        <dbReference type="EMBL" id="KIF84160.1"/>
    </source>
</evidence>
<dbReference type="Pfam" id="PF00132">
    <property type="entry name" value="Hexapep"/>
    <property type="match status" value="1"/>
</dbReference>
<dbReference type="SUPFAM" id="SSF51161">
    <property type="entry name" value="Trimeric LpxA-like enzymes"/>
    <property type="match status" value="1"/>
</dbReference>
<name>A0A0C2BSE4_9BURK</name>
<dbReference type="Gene3D" id="2.160.10.10">
    <property type="entry name" value="Hexapeptide repeat proteins"/>
    <property type="match status" value="1"/>
</dbReference>
<dbReference type="RefSeq" id="WP_040038461.1">
    <property type="nucleotide sequence ID" value="NZ_JWJG01000002.1"/>
</dbReference>
<keyword evidence="6" id="KW-1185">Reference proteome</keyword>
<protein>
    <submittedName>
        <fullName evidence="5">Serine acetyltransferase</fullName>
    </submittedName>
</protein>